<feature type="domain" description="HTH psq-type" evidence="7">
    <location>
        <begin position="343"/>
        <end position="394"/>
    </location>
</feature>
<feature type="region of interest" description="Disordered" evidence="5">
    <location>
        <begin position="541"/>
        <end position="566"/>
    </location>
</feature>
<feature type="region of interest" description="Disordered" evidence="5">
    <location>
        <begin position="431"/>
        <end position="457"/>
    </location>
</feature>
<evidence type="ECO:0000256" key="2">
    <source>
        <dbReference type="ARBA" id="ARBA00023125"/>
    </source>
</evidence>
<reference evidence="8 9" key="1">
    <citation type="submission" date="2023-03" db="EMBL/GenBank/DDBJ databases">
        <title>High recombination rates correlate with genetic variation in Cardiocondyla obscurior ants.</title>
        <authorList>
            <person name="Errbii M."/>
        </authorList>
    </citation>
    <scope>NUCLEOTIDE SEQUENCE [LARGE SCALE GENOMIC DNA]</scope>
    <source>
        <strain evidence="8">Alpha-2009</strain>
        <tissue evidence="8">Whole body</tissue>
    </source>
</reference>
<dbReference type="PANTHER" id="PTHR23110:SF109">
    <property type="entry name" value="FI07618P-RELATED"/>
    <property type="match status" value="1"/>
</dbReference>
<evidence type="ECO:0000259" key="7">
    <source>
        <dbReference type="PROSITE" id="PS50960"/>
    </source>
</evidence>
<dbReference type="SMART" id="SM00225">
    <property type="entry name" value="BTB"/>
    <property type="match status" value="1"/>
</dbReference>
<name>A0AAW2GB80_9HYME</name>
<gene>
    <name evidence="8" type="ORF">PUN28_005694</name>
</gene>
<evidence type="ECO:0000256" key="5">
    <source>
        <dbReference type="SAM" id="MobiDB-lite"/>
    </source>
</evidence>
<dbReference type="Gene3D" id="1.10.10.60">
    <property type="entry name" value="Homeodomain-like"/>
    <property type="match status" value="1"/>
</dbReference>
<feature type="compositionally biased region" description="Polar residues" evidence="5">
    <location>
        <begin position="157"/>
        <end position="173"/>
    </location>
</feature>
<dbReference type="PROSITE" id="PS50960">
    <property type="entry name" value="HTH_PSQ"/>
    <property type="match status" value="1"/>
</dbReference>
<feature type="region of interest" description="Disordered" evidence="5">
    <location>
        <begin position="497"/>
        <end position="526"/>
    </location>
</feature>
<dbReference type="GO" id="GO:0005634">
    <property type="term" value="C:nucleus"/>
    <property type="evidence" value="ECO:0007669"/>
    <property type="project" value="UniProtKB-SubCell"/>
</dbReference>
<feature type="compositionally biased region" description="Low complexity" evidence="5">
    <location>
        <begin position="141"/>
        <end position="156"/>
    </location>
</feature>
<dbReference type="AlphaFoldDB" id="A0AAW2GB80"/>
<dbReference type="Proteomes" id="UP001430953">
    <property type="component" value="Unassembled WGS sequence"/>
</dbReference>
<dbReference type="GO" id="GO:0006357">
    <property type="term" value="P:regulation of transcription by RNA polymerase II"/>
    <property type="evidence" value="ECO:0007669"/>
    <property type="project" value="TreeGrafter"/>
</dbReference>
<dbReference type="SUPFAM" id="SSF46689">
    <property type="entry name" value="Homeodomain-like"/>
    <property type="match status" value="1"/>
</dbReference>
<comment type="caution">
    <text evidence="8">The sequence shown here is derived from an EMBL/GenBank/DDBJ whole genome shotgun (WGS) entry which is preliminary data.</text>
</comment>
<dbReference type="Gene3D" id="3.30.710.10">
    <property type="entry name" value="Potassium Channel Kv1.1, Chain A"/>
    <property type="match status" value="1"/>
</dbReference>
<dbReference type="FunFam" id="1.10.10.60:FF:000019">
    <property type="entry name" value="Ligand-dependent corepressor isoform 1"/>
    <property type="match status" value="1"/>
</dbReference>
<dbReference type="EMBL" id="JADYXP020000005">
    <property type="protein sequence ID" value="KAL0123331.1"/>
    <property type="molecule type" value="Genomic_DNA"/>
</dbReference>
<dbReference type="InterPro" id="IPR000210">
    <property type="entry name" value="BTB/POZ_dom"/>
</dbReference>
<dbReference type="InterPro" id="IPR011333">
    <property type="entry name" value="SKP1/BTB/POZ_sf"/>
</dbReference>
<keyword evidence="9" id="KW-1185">Reference proteome</keyword>
<dbReference type="InterPro" id="IPR007889">
    <property type="entry name" value="HTH_Psq"/>
</dbReference>
<dbReference type="SUPFAM" id="SSF54695">
    <property type="entry name" value="POZ domain"/>
    <property type="match status" value="1"/>
</dbReference>
<evidence type="ECO:0000256" key="3">
    <source>
        <dbReference type="ARBA" id="ARBA00023242"/>
    </source>
</evidence>
<dbReference type="CDD" id="cd18315">
    <property type="entry name" value="BTB_POZ_BAB-like"/>
    <property type="match status" value="1"/>
</dbReference>
<feature type="compositionally biased region" description="Basic and acidic residues" evidence="5">
    <location>
        <begin position="548"/>
        <end position="557"/>
    </location>
</feature>
<dbReference type="InterPro" id="IPR009057">
    <property type="entry name" value="Homeodomain-like_sf"/>
</dbReference>
<dbReference type="InterPro" id="IPR051095">
    <property type="entry name" value="Dros_DevTransReg"/>
</dbReference>
<accession>A0AAW2GB80</accession>
<feature type="region of interest" description="Disordered" evidence="5">
    <location>
        <begin position="259"/>
        <end position="307"/>
    </location>
</feature>
<feature type="domain" description="BTB" evidence="6">
    <location>
        <begin position="32"/>
        <end position="99"/>
    </location>
</feature>
<evidence type="ECO:0000313" key="8">
    <source>
        <dbReference type="EMBL" id="KAL0123331.1"/>
    </source>
</evidence>
<keyword evidence="2 4" id="KW-0238">DNA-binding</keyword>
<dbReference type="GO" id="GO:0003677">
    <property type="term" value="F:DNA binding"/>
    <property type="evidence" value="ECO:0007669"/>
    <property type="project" value="UniProtKB-UniRule"/>
</dbReference>
<feature type="region of interest" description="Disordered" evidence="5">
    <location>
        <begin position="141"/>
        <end position="174"/>
    </location>
</feature>
<feature type="DNA-binding region" description="H-T-H motif" evidence="4">
    <location>
        <begin position="370"/>
        <end position="390"/>
    </location>
</feature>
<dbReference type="Pfam" id="PF05225">
    <property type="entry name" value="HTH_psq"/>
    <property type="match status" value="1"/>
</dbReference>
<evidence type="ECO:0000259" key="6">
    <source>
        <dbReference type="PROSITE" id="PS50097"/>
    </source>
</evidence>
<keyword evidence="3 4" id="KW-0539">Nucleus</keyword>
<proteinExistence type="predicted"/>
<organism evidence="8 9">
    <name type="scientific">Cardiocondyla obscurior</name>
    <dbReference type="NCBI Taxonomy" id="286306"/>
    <lineage>
        <taxon>Eukaryota</taxon>
        <taxon>Metazoa</taxon>
        <taxon>Ecdysozoa</taxon>
        <taxon>Arthropoda</taxon>
        <taxon>Hexapoda</taxon>
        <taxon>Insecta</taxon>
        <taxon>Pterygota</taxon>
        <taxon>Neoptera</taxon>
        <taxon>Endopterygota</taxon>
        <taxon>Hymenoptera</taxon>
        <taxon>Apocrita</taxon>
        <taxon>Aculeata</taxon>
        <taxon>Formicoidea</taxon>
        <taxon>Formicidae</taxon>
        <taxon>Myrmicinae</taxon>
        <taxon>Cardiocondyla</taxon>
    </lineage>
</organism>
<dbReference type="PANTHER" id="PTHR23110">
    <property type="entry name" value="BTB DOMAIN TRANSCRIPTION FACTOR"/>
    <property type="match status" value="1"/>
</dbReference>
<dbReference type="Pfam" id="PF00651">
    <property type="entry name" value="BTB"/>
    <property type="match status" value="1"/>
</dbReference>
<evidence type="ECO:0000313" key="9">
    <source>
        <dbReference type="Proteomes" id="UP001430953"/>
    </source>
</evidence>
<feature type="compositionally biased region" description="Polar residues" evidence="5">
    <location>
        <begin position="431"/>
        <end position="440"/>
    </location>
</feature>
<evidence type="ECO:0000256" key="4">
    <source>
        <dbReference type="PROSITE-ProRule" id="PRU00320"/>
    </source>
</evidence>
<evidence type="ECO:0000256" key="1">
    <source>
        <dbReference type="ARBA" id="ARBA00004123"/>
    </source>
</evidence>
<comment type="subcellular location">
    <subcellularLocation>
        <location evidence="1 4">Nucleus</location>
    </subcellularLocation>
</comment>
<feature type="compositionally biased region" description="Polar residues" evidence="5">
    <location>
        <begin position="283"/>
        <end position="292"/>
    </location>
</feature>
<protein>
    <submittedName>
        <fullName evidence="8">Uncharacterized protein</fullName>
    </submittedName>
</protein>
<sequence length="566" mass="61652">MTSFQQYCLRWTNHRSNLLTVFEDLLHNGAFTDVTLAVDHSLTIKCHKIVLAACSTYFQNLFHELPSQQHPIIVLKDVKYAEIKAILEYMYRGEVNVAQNQLPDLLKIAQVLKVKGLVEEHGNQRQTQSESAHDLRREDAINASTSSPPPAISTSTDGNCASHSSPPHSTGVYSSLHGKSGVSLDHIQSHHLASSWSMPLLSGASHQFPTSLSPSVLGGGSYDNGVEATASLKRRKMIHSSLLMNNDTPILRTVLGQAHVDSSQSQPMPLLQPDSHEPVHYRNLSSNGSANDADNRRSSDLASGDTIHGDLAYMDENERQSSPQSYASNIVRNSAATDCVQPKPEWKRYKQYTRNDIDQAIAAVKHGMSAVQAARKYGVPSRTLYDKVKKLGIPTSRPFKRSASNGGSGAGFPFGIGANVNGALYDNSGSGIIKSENTQPENEKADESGGGNTSVVEGLTGTSTAAFDTTYAKATKDTDYDSMSDSMTHCNTSPVISCAKQRQEQEQQEQQPDMDDQVEDLSVSRKPYVSSLRRVIVRPPSTPSSVAIKDETIKEDAGLDNNDCYS</sequence>
<dbReference type="PROSITE" id="PS50097">
    <property type="entry name" value="BTB"/>
    <property type="match status" value="1"/>
</dbReference>